<reference evidence="29" key="2">
    <citation type="submission" date="2025-08" db="UniProtKB">
        <authorList>
            <consortium name="RefSeq"/>
        </authorList>
    </citation>
    <scope>IDENTIFICATION</scope>
    <source>
        <tissue evidence="29">Leaf</tissue>
    </source>
</reference>
<keyword evidence="11 21" id="KW-0547">Nucleotide-binding</keyword>
<keyword evidence="5" id="KW-0245">EGF-like domain</keyword>
<feature type="domain" description="Protein kinase" evidence="25">
    <location>
        <begin position="492"/>
        <end position="777"/>
    </location>
</feature>
<evidence type="ECO:0000256" key="9">
    <source>
        <dbReference type="ARBA" id="ARBA00022729"/>
    </source>
</evidence>
<evidence type="ECO:0000256" key="24">
    <source>
        <dbReference type="SAM" id="SignalP"/>
    </source>
</evidence>
<dbReference type="InterPro" id="IPR003609">
    <property type="entry name" value="Pan_app"/>
</dbReference>
<evidence type="ECO:0000256" key="4">
    <source>
        <dbReference type="ARBA" id="ARBA00022527"/>
    </source>
</evidence>
<keyword evidence="18" id="KW-0325">Glycoprotein</keyword>
<evidence type="ECO:0000256" key="11">
    <source>
        <dbReference type="ARBA" id="ARBA00022741"/>
    </source>
</evidence>
<evidence type="ECO:0000259" key="27">
    <source>
        <dbReference type="PROSITE" id="PS50948"/>
    </source>
</evidence>
<name>A0A6J0LC51_RAPSA</name>
<comment type="subcellular location">
    <subcellularLocation>
        <location evidence="1">Cell membrane</location>
        <topology evidence="1">Single-pass type I membrane protein</topology>
    </subcellularLocation>
</comment>
<dbReference type="CDD" id="cd01098">
    <property type="entry name" value="PAN_AP_plant"/>
    <property type="match status" value="1"/>
</dbReference>
<dbReference type="GO" id="GO:0031625">
    <property type="term" value="F:ubiquitin protein ligase binding"/>
    <property type="evidence" value="ECO:0007669"/>
    <property type="project" value="UniProtKB-ARBA"/>
</dbReference>
<comment type="catalytic activity">
    <reaction evidence="19 21">
        <text>L-threonyl-[protein] + ATP = O-phospho-L-threonyl-[protein] + ADP + H(+)</text>
        <dbReference type="Rhea" id="RHEA:46608"/>
        <dbReference type="Rhea" id="RHEA-COMP:11060"/>
        <dbReference type="Rhea" id="RHEA-COMP:11605"/>
        <dbReference type="ChEBI" id="CHEBI:15378"/>
        <dbReference type="ChEBI" id="CHEBI:30013"/>
        <dbReference type="ChEBI" id="CHEBI:30616"/>
        <dbReference type="ChEBI" id="CHEBI:61977"/>
        <dbReference type="ChEBI" id="CHEBI:456216"/>
        <dbReference type="EC" id="2.7.11.1"/>
    </reaction>
</comment>
<feature type="chain" id="PRO_5040767479" description="Receptor-like serine/threonine-protein kinase" evidence="24">
    <location>
        <begin position="24"/>
        <end position="805"/>
    </location>
</feature>
<dbReference type="GO" id="GO:0045087">
    <property type="term" value="P:innate immune response"/>
    <property type="evidence" value="ECO:0007669"/>
    <property type="project" value="UniProtKB-ARBA"/>
</dbReference>
<evidence type="ECO:0000256" key="17">
    <source>
        <dbReference type="ARBA" id="ARBA00023170"/>
    </source>
</evidence>
<dbReference type="InterPro" id="IPR021820">
    <property type="entry name" value="S-locus_recpt_kinase_C"/>
</dbReference>
<keyword evidence="4 21" id="KW-0723">Serine/threonine-protein kinase</keyword>
<dbReference type="OrthoDB" id="1934880at2759"/>
<reference evidence="28" key="1">
    <citation type="journal article" date="2019" name="Database">
        <title>The radish genome database (RadishGD): an integrated information resource for radish genomics.</title>
        <authorList>
            <person name="Yu H.J."/>
            <person name="Baek S."/>
            <person name="Lee Y.J."/>
            <person name="Cho A."/>
            <person name="Mun J.H."/>
        </authorList>
    </citation>
    <scope>NUCLEOTIDE SEQUENCE [LARGE SCALE GENOMIC DNA]</scope>
    <source>
        <strain evidence="28">cv. WK10039</strain>
    </source>
</reference>
<dbReference type="GO" id="GO:0005524">
    <property type="term" value="F:ATP binding"/>
    <property type="evidence" value="ECO:0007669"/>
    <property type="project" value="UniProtKB-UniRule"/>
</dbReference>
<evidence type="ECO:0000256" key="22">
    <source>
        <dbReference type="PROSITE-ProRule" id="PRU10141"/>
    </source>
</evidence>
<dbReference type="PANTHER" id="PTHR27002:SF506">
    <property type="entry name" value="ATP BINDING _ PROTEIN KINASE"/>
    <property type="match status" value="1"/>
</dbReference>
<dbReference type="SMART" id="SM00473">
    <property type="entry name" value="PAN_AP"/>
    <property type="match status" value="1"/>
</dbReference>
<evidence type="ECO:0000256" key="16">
    <source>
        <dbReference type="ARBA" id="ARBA00023157"/>
    </source>
</evidence>
<evidence type="ECO:0000256" key="1">
    <source>
        <dbReference type="ARBA" id="ARBA00004251"/>
    </source>
</evidence>
<evidence type="ECO:0000256" key="2">
    <source>
        <dbReference type="ARBA" id="ARBA00022471"/>
    </source>
</evidence>
<dbReference type="FunFam" id="1.10.510.10:FF:000345">
    <property type="entry name" value="G-type lectin S-receptor-like serine/threonine-protein kinase"/>
    <property type="match status" value="1"/>
</dbReference>
<dbReference type="EC" id="2.7.11.1" evidence="21"/>
<evidence type="ECO:0000256" key="10">
    <source>
        <dbReference type="ARBA" id="ARBA00022734"/>
    </source>
</evidence>
<dbReference type="GO" id="GO:0004674">
    <property type="term" value="F:protein serine/threonine kinase activity"/>
    <property type="evidence" value="ECO:0007669"/>
    <property type="project" value="UniProtKB-KW"/>
</dbReference>
<dbReference type="CDD" id="cd00028">
    <property type="entry name" value="B_lectin"/>
    <property type="match status" value="1"/>
</dbReference>
<dbReference type="InterPro" id="IPR008271">
    <property type="entry name" value="Ser/Thr_kinase_AS"/>
</dbReference>
<evidence type="ECO:0000256" key="20">
    <source>
        <dbReference type="ARBA" id="ARBA00048679"/>
    </source>
</evidence>
<evidence type="ECO:0000256" key="12">
    <source>
        <dbReference type="ARBA" id="ARBA00022777"/>
    </source>
</evidence>
<dbReference type="CDD" id="cd14066">
    <property type="entry name" value="STKc_IRAK"/>
    <property type="match status" value="1"/>
</dbReference>
<dbReference type="PROSITE" id="PS50011">
    <property type="entry name" value="PROTEIN_KINASE_DOM"/>
    <property type="match status" value="1"/>
</dbReference>
<keyword evidence="8 23" id="KW-0812">Transmembrane</keyword>
<evidence type="ECO:0000259" key="25">
    <source>
        <dbReference type="PROSITE" id="PS50011"/>
    </source>
</evidence>
<dbReference type="AlphaFoldDB" id="A0A6J0LC51"/>
<dbReference type="SMART" id="SM00108">
    <property type="entry name" value="B_lectin"/>
    <property type="match status" value="1"/>
</dbReference>
<keyword evidence="9 24" id="KW-0732">Signal</keyword>
<dbReference type="PROSITE" id="PS50927">
    <property type="entry name" value="BULB_LECTIN"/>
    <property type="match status" value="1"/>
</dbReference>
<dbReference type="SUPFAM" id="SSF51110">
    <property type="entry name" value="alpha-D-mannose-specific plant lectins"/>
    <property type="match status" value="1"/>
</dbReference>
<dbReference type="InterPro" id="IPR036426">
    <property type="entry name" value="Bulb-type_lectin_dom_sf"/>
</dbReference>
<evidence type="ECO:0000259" key="26">
    <source>
        <dbReference type="PROSITE" id="PS50927"/>
    </source>
</evidence>
<dbReference type="PIRSF" id="PIRSF000641">
    <property type="entry name" value="SRK"/>
    <property type="match status" value="1"/>
</dbReference>
<dbReference type="PROSITE" id="PS00108">
    <property type="entry name" value="PROTEIN_KINASE_ST"/>
    <property type="match status" value="1"/>
</dbReference>
<dbReference type="InterPro" id="IPR000858">
    <property type="entry name" value="S_locus_glycoprot_dom"/>
</dbReference>
<keyword evidence="10" id="KW-0430">Lectin</keyword>
<evidence type="ECO:0000256" key="18">
    <source>
        <dbReference type="ARBA" id="ARBA00023180"/>
    </source>
</evidence>
<dbReference type="KEGG" id="rsz:108828135"/>
<keyword evidence="14 23" id="KW-1133">Transmembrane helix</keyword>
<dbReference type="RefSeq" id="XP_018457219.2">
    <property type="nucleotide sequence ID" value="XM_018601717.2"/>
</dbReference>
<dbReference type="Pfam" id="PF00954">
    <property type="entry name" value="S_locus_glycop"/>
    <property type="match status" value="1"/>
</dbReference>
<proteinExistence type="inferred from homology"/>
<evidence type="ECO:0000256" key="8">
    <source>
        <dbReference type="ARBA" id="ARBA00022692"/>
    </source>
</evidence>
<dbReference type="InterPro" id="IPR011009">
    <property type="entry name" value="Kinase-like_dom_sf"/>
</dbReference>
<sequence length="805" mass="89366">MEKSIVLFVYLFLFTIFSSFSFAEITTESPLSVGQTLSSSNGVYELGFFSFNNSQNKYVGIWFKGIIPKVVVWVANRESPVVDSSAYLSITINGSLLLFNGKDSLVWSSGGTSTSNGSRAKLSDKGNLIVTENVSGNTIWESFEELGDTLLPSSPLMYNLATGKKRVLTSWKSQNDPSPGNFLAQITPQEPSQLITMNGSTRYYRSGPWAYPKFTGTPLMDDTLASPFSFQQDANVSGSFSYEDRSSQLSSVVLTPEGSLKRFRRSGADWEVPFKAPANLCEVYGACGPFGLCVSSVPLKCKCFKGFVPKSTDEWRKGNWTGGCGRRTELFCHGNSTSKSANGFHPVPNIKPPDFYKFVSSVDIEACRQSCLHNCSCLAFAYISGIGCLVWNQELIDIMQFSEGGELLFIRLASSELGGNINKKIIAASVVSLSLFVLLCSAAFCFWRYRLKHIAMISKEASRDAWRKGLKPHVSGLNFFDMNTIQTATNNFSLSNKLGQGGFGSVYKGKLQDGKEIAVKRLSSSSGQGKEEFMNEIVLISKLQHNNLVRILGCCIEGEEKLLIYEFMLNKSLDNFLFDSRKRIEIGWPKRFNIIQGIARGLLYLHRDSRLRVIHRDLKVSNILLDEKMNPKISDFGLARMYQGTEYQNNTRRVVGTLGYMSPEYAWTGTFSEKSDIYSFGVLLLEIISGEKISRFINGEEGKTLLSYAWESWCENGGIDLLDQDVADSCNPSEVGRCVQIGLICVQHQPAGRPNTLALLSMLTTTSDLPLPTQPTFVVHSRDEESMSKDLMTVNEMTLSVILGR</sequence>
<keyword evidence="16" id="KW-1015">Disulfide bond</keyword>
<dbReference type="Pfam" id="PF01453">
    <property type="entry name" value="B_lectin"/>
    <property type="match status" value="1"/>
</dbReference>
<gene>
    <name evidence="29" type="primary">LOC108828135</name>
</gene>
<feature type="domain" description="Apple" evidence="27">
    <location>
        <begin position="332"/>
        <end position="414"/>
    </location>
</feature>
<comment type="similarity">
    <text evidence="21">Belongs to the protein kinase superfamily. Ser/Thr protein kinase family.</text>
</comment>
<dbReference type="FunFam" id="2.90.10.10:FF:000003">
    <property type="entry name" value="G-type lectin S-receptor-like serine/threonine-protein kinase"/>
    <property type="match status" value="1"/>
</dbReference>
<evidence type="ECO:0000313" key="28">
    <source>
        <dbReference type="Proteomes" id="UP000504610"/>
    </source>
</evidence>
<evidence type="ECO:0000256" key="14">
    <source>
        <dbReference type="ARBA" id="ARBA00022989"/>
    </source>
</evidence>
<evidence type="ECO:0000256" key="3">
    <source>
        <dbReference type="ARBA" id="ARBA00022475"/>
    </source>
</evidence>
<evidence type="ECO:0000256" key="21">
    <source>
        <dbReference type="PIRNR" id="PIRNR000641"/>
    </source>
</evidence>
<dbReference type="Pfam" id="PF11883">
    <property type="entry name" value="DUF3403"/>
    <property type="match status" value="1"/>
</dbReference>
<feature type="binding site" evidence="22">
    <location>
        <position position="520"/>
    </location>
    <ligand>
        <name>ATP</name>
        <dbReference type="ChEBI" id="CHEBI:30616"/>
    </ligand>
</feature>
<dbReference type="InterPro" id="IPR017441">
    <property type="entry name" value="Protein_kinase_ATP_BS"/>
</dbReference>
<comment type="catalytic activity">
    <reaction evidence="20 21">
        <text>L-seryl-[protein] + ATP = O-phospho-L-seryl-[protein] + ADP + H(+)</text>
        <dbReference type="Rhea" id="RHEA:17989"/>
        <dbReference type="Rhea" id="RHEA-COMP:9863"/>
        <dbReference type="Rhea" id="RHEA-COMP:11604"/>
        <dbReference type="ChEBI" id="CHEBI:15378"/>
        <dbReference type="ChEBI" id="CHEBI:29999"/>
        <dbReference type="ChEBI" id="CHEBI:30616"/>
        <dbReference type="ChEBI" id="CHEBI:83421"/>
        <dbReference type="ChEBI" id="CHEBI:456216"/>
        <dbReference type="EC" id="2.7.11.1"/>
    </reaction>
</comment>
<evidence type="ECO:0000256" key="23">
    <source>
        <dbReference type="SAM" id="Phobius"/>
    </source>
</evidence>
<protein>
    <recommendedName>
        <fullName evidence="21">Receptor-like serine/threonine-protein kinase</fullName>
        <ecNumber evidence="21">2.7.11.1</ecNumber>
    </recommendedName>
</protein>
<keyword evidence="13 21" id="KW-0067">ATP-binding</keyword>
<dbReference type="Proteomes" id="UP000504610">
    <property type="component" value="Chromosome 9"/>
</dbReference>
<dbReference type="Pfam" id="PF08276">
    <property type="entry name" value="PAN_2"/>
    <property type="match status" value="1"/>
</dbReference>
<dbReference type="Pfam" id="PF07714">
    <property type="entry name" value="PK_Tyr_Ser-Thr"/>
    <property type="match status" value="1"/>
</dbReference>
<dbReference type="GeneID" id="108828135"/>
<dbReference type="PROSITE" id="PS50948">
    <property type="entry name" value="PAN"/>
    <property type="match status" value="1"/>
</dbReference>
<dbReference type="PANTHER" id="PTHR27002">
    <property type="entry name" value="RECEPTOR-LIKE SERINE/THREONINE-PROTEIN KINASE SD1-8"/>
    <property type="match status" value="1"/>
</dbReference>
<evidence type="ECO:0000256" key="19">
    <source>
        <dbReference type="ARBA" id="ARBA00047899"/>
    </source>
</evidence>
<accession>A0A6J0LC51</accession>
<feature type="transmembrane region" description="Helical" evidence="23">
    <location>
        <begin position="425"/>
        <end position="449"/>
    </location>
</feature>
<dbReference type="FunFam" id="3.30.200.20:FF:000401">
    <property type="entry name" value="G-type lectin S-receptor-like serine/threonine-protein kinase SD1-29"/>
    <property type="match status" value="1"/>
</dbReference>
<organism evidence="28 29">
    <name type="scientific">Raphanus sativus</name>
    <name type="common">Radish</name>
    <name type="synonym">Raphanus raphanistrum var. sativus</name>
    <dbReference type="NCBI Taxonomy" id="3726"/>
    <lineage>
        <taxon>Eukaryota</taxon>
        <taxon>Viridiplantae</taxon>
        <taxon>Streptophyta</taxon>
        <taxon>Embryophyta</taxon>
        <taxon>Tracheophyta</taxon>
        <taxon>Spermatophyta</taxon>
        <taxon>Magnoliopsida</taxon>
        <taxon>eudicotyledons</taxon>
        <taxon>Gunneridae</taxon>
        <taxon>Pentapetalae</taxon>
        <taxon>rosids</taxon>
        <taxon>malvids</taxon>
        <taxon>Brassicales</taxon>
        <taxon>Brassicaceae</taxon>
        <taxon>Brassiceae</taxon>
        <taxon>Raphanus</taxon>
    </lineage>
</organism>
<dbReference type="Gene3D" id="3.30.200.20">
    <property type="entry name" value="Phosphorylase Kinase, domain 1"/>
    <property type="match status" value="1"/>
</dbReference>
<dbReference type="GO" id="GO:0005886">
    <property type="term" value="C:plasma membrane"/>
    <property type="evidence" value="ECO:0007669"/>
    <property type="project" value="UniProtKB-SubCell"/>
</dbReference>
<dbReference type="InterPro" id="IPR000719">
    <property type="entry name" value="Prot_kinase_dom"/>
</dbReference>
<dbReference type="GO" id="GO:0030246">
    <property type="term" value="F:carbohydrate binding"/>
    <property type="evidence" value="ECO:0007669"/>
    <property type="project" value="UniProtKB-KW"/>
</dbReference>
<keyword evidence="2" id="KW-0713">Self-incompatibility</keyword>
<evidence type="ECO:0000256" key="15">
    <source>
        <dbReference type="ARBA" id="ARBA00023136"/>
    </source>
</evidence>
<dbReference type="PROSITE" id="PS00107">
    <property type="entry name" value="PROTEIN_KINASE_ATP"/>
    <property type="match status" value="1"/>
</dbReference>
<feature type="domain" description="Bulb-type lectin" evidence="26">
    <location>
        <begin position="22"/>
        <end position="143"/>
    </location>
</feature>
<keyword evidence="7 21" id="KW-0808">Transferase</keyword>
<dbReference type="InterPro" id="IPR001245">
    <property type="entry name" value="Ser-Thr/Tyr_kinase_cat_dom"/>
</dbReference>
<keyword evidence="6" id="KW-0597">Phosphoprotein</keyword>
<dbReference type="InterPro" id="IPR024171">
    <property type="entry name" value="SRK-like_kinase"/>
</dbReference>
<feature type="signal peptide" evidence="24">
    <location>
        <begin position="1"/>
        <end position="23"/>
    </location>
</feature>
<evidence type="ECO:0000256" key="6">
    <source>
        <dbReference type="ARBA" id="ARBA00022553"/>
    </source>
</evidence>
<keyword evidence="3" id="KW-1003">Cell membrane</keyword>
<keyword evidence="28" id="KW-1185">Reference proteome</keyword>
<dbReference type="SUPFAM" id="SSF56112">
    <property type="entry name" value="Protein kinase-like (PK-like)"/>
    <property type="match status" value="1"/>
</dbReference>
<dbReference type="InterPro" id="IPR001480">
    <property type="entry name" value="Bulb-type_lectin_dom"/>
</dbReference>
<dbReference type="SMART" id="SM00220">
    <property type="entry name" value="S_TKc"/>
    <property type="match status" value="1"/>
</dbReference>
<dbReference type="Gene3D" id="2.90.10.10">
    <property type="entry name" value="Bulb-type lectin domain"/>
    <property type="match status" value="1"/>
</dbReference>
<dbReference type="Gene3D" id="1.10.510.10">
    <property type="entry name" value="Transferase(Phosphotransferase) domain 1"/>
    <property type="match status" value="1"/>
</dbReference>
<dbReference type="GO" id="GO:0060320">
    <property type="term" value="P:rejection of self pollen"/>
    <property type="evidence" value="ECO:0007669"/>
    <property type="project" value="UniProtKB-KW"/>
</dbReference>
<evidence type="ECO:0000313" key="29">
    <source>
        <dbReference type="RefSeq" id="XP_018457219.2"/>
    </source>
</evidence>
<evidence type="ECO:0000256" key="7">
    <source>
        <dbReference type="ARBA" id="ARBA00022679"/>
    </source>
</evidence>
<evidence type="ECO:0000256" key="13">
    <source>
        <dbReference type="ARBA" id="ARBA00022840"/>
    </source>
</evidence>
<keyword evidence="17" id="KW-0675">Receptor</keyword>
<keyword evidence="15 23" id="KW-0472">Membrane</keyword>
<evidence type="ECO:0000256" key="5">
    <source>
        <dbReference type="ARBA" id="ARBA00022536"/>
    </source>
</evidence>
<keyword evidence="12 21" id="KW-0418">Kinase</keyword>